<dbReference type="Proteomes" id="UP000326565">
    <property type="component" value="Unassembled WGS sequence"/>
</dbReference>
<feature type="domain" description="RRN6 helical bundle" evidence="4">
    <location>
        <begin position="562"/>
        <end position="761"/>
    </location>
</feature>
<dbReference type="GO" id="GO:0070860">
    <property type="term" value="C:RNA polymerase I core factor complex"/>
    <property type="evidence" value="ECO:0007669"/>
    <property type="project" value="TreeGrafter"/>
</dbReference>
<dbReference type="PANTHER" id="PTHR28221:SF2">
    <property type="entry name" value="RNA POLYMERASE I-SPECIFIC TRANSCRIPTION INITIATION FACTOR RRN6"/>
    <property type="match status" value="1"/>
</dbReference>
<dbReference type="GO" id="GO:0001163">
    <property type="term" value="F:RNA polymerase I transcription regulatory region sequence-specific DNA binding"/>
    <property type="evidence" value="ECO:0007669"/>
    <property type="project" value="TreeGrafter"/>
</dbReference>
<dbReference type="Pfam" id="PF20640">
    <property type="entry name" value="Rrn6_HB"/>
    <property type="match status" value="1"/>
</dbReference>
<dbReference type="InterPro" id="IPR048536">
    <property type="entry name" value="Rrn6_K-rich"/>
</dbReference>
<dbReference type="EMBL" id="ML732200">
    <property type="protein sequence ID" value="KAB8075055.1"/>
    <property type="molecule type" value="Genomic_DNA"/>
</dbReference>
<dbReference type="PANTHER" id="PTHR28221">
    <property type="entry name" value="RNA POLYMERASE I-SPECIFIC TRANSCRIPTION INITIATION FACTOR RRN6"/>
    <property type="match status" value="1"/>
</dbReference>
<dbReference type="InterPro" id="IPR019350">
    <property type="entry name" value="RNA_pol_I-sp_TIF_RRN6-like"/>
</dbReference>
<protein>
    <submittedName>
        <fullName evidence="5">RNA polymerase I-specific transcription initiation factor RRN6-like protein</fullName>
    </submittedName>
</protein>
<feature type="domain" description="RRN6 beta-propeller" evidence="2">
    <location>
        <begin position="97"/>
        <end position="472"/>
    </location>
</feature>
<gene>
    <name evidence="5" type="ORF">BDV29DRAFT_172633</name>
</gene>
<name>A0A5N5X4R1_9EURO</name>
<dbReference type="InterPro" id="IPR048537">
    <property type="entry name" value="RRN6_HB"/>
</dbReference>
<evidence type="ECO:0000256" key="1">
    <source>
        <dbReference type="SAM" id="MobiDB-lite"/>
    </source>
</evidence>
<dbReference type="Pfam" id="PF20639">
    <property type="entry name" value="Rrn6_K-rich"/>
    <property type="match status" value="1"/>
</dbReference>
<evidence type="ECO:0000259" key="2">
    <source>
        <dbReference type="Pfam" id="PF10214"/>
    </source>
</evidence>
<dbReference type="GO" id="GO:0001179">
    <property type="term" value="F:RNA polymerase I general transcription initiation factor binding"/>
    <property type="evidence" value="ECO:0007669"/>
    <property type="project" value="TreeGrafter"/>
</dbReference>
<dbReference type="GO" id="GO:0003743">
    <property type="term" value="F:translation initiation factor activity"/>
    <property type="evidence" value="ECO:0007669"/>
    <property type="project" value="UniProtKB-KW"/>
</dbReference>
<dbReference type="InterPro" id="IPR048535">
    <property type="entry name" value="RRN6_beta-prop"/>
</dbReference>
<evidence type="ECO:0000313" key="6">
    <source>
        <dbReference type="Proteomes" id="UP000326565"/>
    </source>
</evidence>
<keyword evidence="5" id="KW-0648">Protein biosynthesis</keyword>
<reference evidence="5 6" key="1">
    <citation type="submission" date="2019-04" db="EMBL/GenBank/DDBJ databases">
        <title>Friends and foes A comparative genomics study of 23 Aspergillus species from section Flavi.</title>
        <authorList>
            <consortium name="DOE Joint Genome Institute"/>
            <person name="Kjaerbolling I."/>
            <person name="Vesth T."/>
            <person name="Frisvad J.C."/>
            <person name="Nybo J.L."/>
            <person name="Theobald S."/>
            <person name="Kildgaard S."/>
            <person name="Isbrandt T."/>
            <person name="Kuo A."/>
            <person name="Sato A."/>
            <person name="Lyhne E.K."/>
            <person name="Kogle M.E."/>
            <person name="Wiebenga A."/>
            <person name="Kun R.S."/>
            <person name="Lubbers R.J."/>
            <person name="Makela M.R."/>
            <person name="Barry K."/>
            <person name="Chovatia M."/>
            <person name="Clum A."/>
            <person name="Daum C."/>
            <person name="Haridas S."/>
            <person name="He G."/>
            <person name="LaButti K."/>
            <person name="Lipzen A."/>
            <person name="Mondo S."/>
            <person name="Riley R."/>
            <person name="Salamov A."/>
            <person name="Simmons B.A."/>
            <person name="Magnuson J.K."/>
            <person name="Henrissat B."/>
            <person name="Mortensen U.H."/>
            <person name="Larsen T.O."/>
            <person name="Devries R.P."/>
            <person name="Grigoriev I.V."/>
            <person name="Machida M."/>
            <person name="Baker S.E."/>
            <person name="Andersen M.R."/>
        </authorList>
    </citation>
    <scope>NUCLEOTIDE SEQUENCE [LARGE SCALE GENOMIC DNA]</scope>
    <source>
        <strain evidence="5 6">CBS 151.66</strain>
    </source>
</reference>
<evidence type="ECO:0000259" key="4">
    <source>
        <dbReference type="Pfam" id="PF20640"/>
    </source>
</evidence>
<keyword evidence="6" id="KW-1185">Reference proteome</keyword>
<feature type="domain" description="RRN6 K-rich C-terminal" evidence="3">
    <location>
        <begin position="866"/>
        <end position="993"/>
    </location>
</feature>
<feature type="compositionally biased region" description="Basic residues" evidence="1">
    <location>
        <begin position="980"/>
        <end position="993"/>
    </location>
</feature>
<evidence type="ECO:0000313" key="5">
    <source>
        <dbReference type="EMBL" id="KAB8075055.1"/>
    </source>
</evidence>
<dbReference type="Pfam" id="PF10214">
    <property type="entry name" value="Rrn6_beta-prop"/>
    <property type="match status" value="1"/>
</dbReference>
<proteinExistence type="predicted"/>
<keyword evidence="5" id="KW-0396">Initiation factor</keyword>
<feature type="region of interest" description="Disordered" evidence="1">
    <location>
        <begin position="972"/>
        <end position="993"/>
    </location>
</feature>
<accession>A0A5N5X4R1</accession>
<dbReference type="AlphaFoldDB" id="A0A5N5X4R1"/>
<dbReference type="GO" id="GO:0042790">
    <property type="term" value="P:nucleolar large rRNA transcription by RNA polymerase I"/>
    <property type="evidence" value="ECO:0007669"/>
    <property type="project" value="TreeGrafter"/>
</dbReference>
<sequence>MDERSANALQYGHLGRAIYHPETHIWGFSRTLAPPPPISYAGVTKTTISSPLTAPQSSQIENKSLLPKAYPELAACWPLVNNETLSHVVTTTSEICDPLVSSLFDLGYAVVLENDESGSRTVPIAVVASGECGNTISFYKLEDDSVDLRLEATTRMRVPSIKEAENAEWPARGAPARQICFARTVEEKPTWMAARFPHSTLVFRPVYHRKPVPARIYHGDDRALSSRPRNSRLDANPLVEIFNSQTGGSAHAAVTFNPWYQKQIGIVDEGGNWSIWEISGRHRQNKGNWTAACVKSGTLPWLDTGDGHDIVGRPRHDGWGSIEWVGDFNSFIVSDRRCPMLYRMESDQVYPYFIELGLKKKSEWILDVKRSTCNVSHVFILTTSRVFWLDIKPDLILAIGDGTRPSLFPRLSWRHFRDPEDTTLQLTPLTIYQDCYLVLFSRLNYTALAFYCPTVSDGHGIRVPDPFIVDIPAVSEYNSEHQPSLTQFSSLIFREIMHLPSTVGKRDYDPSLKLIKLFVLDSRLSVRELIYVGPCHTGSSDEQDLGKDVIRLKRRYPVGYLEDFVVDDWDESVVGPGTLTTPDTGISSITPLAIPQWTVEYSQVYEVATGKLKIASEDNYMQAHEKSFQESLKELDIRIFAASENRSASQTLLEVLGRSPLLDDIDQNARDVENLLSKLISSNSFTREHYQSVVQLPNHISSSSAKPVQSIGPSEFDLIDIYDLLVNDWLAVLPHNIPGRTRVMKEKIIRSVAADLVLARIAAMRKVVYGLAGAGSDKQSSSQVEEPLSLSANNDSRLISERRPYLPSPIHSDNGWGITGSSATAQNNWATENDGVSDMNTGPPYSNLAAFTTFTNEQERRVSRNVANMLHHWLPGIDPVAYSWQRTVQALETEELQQETKVPTLRRRLRKKIAQQASLESSAFPPLVSVVPSVREWGSQPENNEPPMVRLQGSQVVEDDLPMTQVERGAFGSREAGRKSIVKARKKKRAAGF</sequence>
<organism evidence="5 6">
    <name type="scientific">Aspergillus leporis</name>
    <dbReference type="NCBI Taxonomy" id="41062"/>
    <lineage>
        <taxon>Eukaryota</taxon>
        <taxon>Fungi</taxon>
        <taxon>Dikarya</taxon>
        <taxon>Ascomycota</taxon>
        <taxon>Pezizomycotina</taxon>
        <taxon>Eurotiomycetes</taxon>
        <taxon>Eurotiomycetidae</taxon>
        <taxon>Eurotiales</taxon>
        <taxon>Aspergillaceae</taxon>
        <taxon>Aspergillus</taxon>
        <taxon>Aspergillus subgen. Circumdati</taxon>
    </lineage>
</organism>
<evidence type="ECO:0000259" key="3">
    <source>
        <dbReference type="Pfam" id="PF20639"/>
    </source>
</evidence>
<dbReference type="OrthoDB" id="4090074at2759"/>